<reference evidence="1" key="1">
    <citation type="submission" date="2022-11" db="EMBL/GenBank/DDBJ databases">
        <title>Genome Sequence of Boeremia exigua.</title>
        <authorList>
            <person name="Buettner E."/>
        </authorList>
    </citation>
    <scope>NUCLEOTIDE SEQUENCE</scope>
    <source>
        <strain evidence="1">CU02</strain>
    </source>
</reference>
<dbReference type="Proteomes" id="UP001153331">
    <property type="component" value="Unassembled WGS sequence"/>
</dbReference>
<accession>A0ACC2I6L2</accession>
<protein>
    <submittedName>
        <fullName evidence="1">Uncharacterized protein</fullName>
    </submittedName>
</protein>
<sequence length="134" mass="14751">MQLCSPVKLRSISAVDQGRLGWTCAVLIQQLHWINTYTGHQSPYAHGSLDDHKSKMPAQTLTGHEPKSSTRLTQPSLHIQAASLTIPPSRCKTKDPETVLTPRIIAMTKCPHAPLREHPCLPGSRVLRTCAVSE</sequence>
<organism evidence="1 2">
    <name type="scientific">Boeremia exigua</name>
    <dbReference type="NCBI Taxonomy" id="749465"/>
    <lineage>
        <taxon>Eukaryota</taxon>
        <taxon>Fungi</taxon>
        <taxon>Dikarya</taxon>
        <taxon>Ascomycota</taxon>
        <taxon>Pezizomycotina</taxon>
        <taxon>Dothideomycetes</taxon>
        <taxon>Pleosporomycetidae</taxon>
        <taxon>Pleosporales</taxon>
        <taxon>Pleosporineae</taxon>
        <taxon>Didymellaceae</taxon>
        <taxon>Boeremia</taxon>
    </lineage>
</organism>
<keyword evidence="2" id="KW-1185">Reference proteome</keyword>
<evidence type="ECO:0000313" key="1">
    <source>
        <dbReference type="EMBL" id="KAJ8110789.1"/>
    </source>
</evidence>
<name>A0ACC2I6L2_9PLEO</name>
<comment type="caution">
    <text evidence="1">The sequence shown here is derived from an EMBL/GenBank/DDBJ whole genome shotgun (WGS) entry which is preliminary data.</text>
</comment>
<gene>
    <name evidence="1" type="ORF">OPT61_g6453</name>
</gene>
<evidence type="ECO:0000313" key="2">
    <source>
        <dbReference type="Proteomes" id="UP001153331"/>
    </source>
</evidence>
<dbReference type="EMBL" id="JAPHNI010000465">
    <property type="protein sequence ID" value="KAJ8110789.1"/>
    <property type="molecule type" value="Genomic_DNA"/>
</dbReference>
<proteinExistence type="predicted"/>